<dbReference type="Gene3D" id="3.30.910.20">
    <property type="entry name" value="Skp domain"/>
    <property type="match status" value="1"/>
</dbReference>
<dbReference type="PANTHER" id="PTHR35089">
    <property type="entry name" value="CHAPERONE PROTEIN SKP"/>
    <property type="match status" value="1"/>
</dbReference>
<protein>
    <submittedName>
        <fullName evidence="5">OmpH family outer membrane protein</fullName>
    </submittedName>
</protein>
<reference evidence="5 6" key="1">
    <citation type="submission" date="2024-04" db="EMBL/GenBank/DDBJ databases">
        <title>whole genome sequencing of Lutimonas vermicola strain IMCC1616.</title>
        <authorList>
            <person name="Bae S.S."/>
        </authorList>
    </citation>
    <scope>NUCLEOTIDE SEQUENCE [LARGE SCALE GENOMIC DNA]</scope>
    <source>
        <strain evidence="5 6">IMCC1616</strain>
    </source>
</reference>
<dbReference type="RefSeq" id="WP_342160171.1">
    <property type="nucleotide sequence ID" value="NZ_JBCDNA010000002.1"/>
</dbReference>
<feature type="compositionally biased region" description="Acidic residues" evidence="4">
    <location>
        <begin position="201"/>
        <end position="221"/>
    </location>
</feature>
<dbReference type="InterPro" id="IPR024930">
    <property type="entry name" value="Skp_dom_sf"/>
</dbReference>
<feature type="region of interest" description="Disordered" evidence="4">
    <location>
        <begin position="193"/>
        <end position="238"/>
    </location>
</feature>
<dbReference type="Pfam" id="PF03938">
    <property type="entry name" value="OmpH"/>
    <property type="match status" value="1"/>
</dbReference>
<evidence type="ECO:0000256" key="1">
    <source>
        <dbReference type="ARBA" id="ARBA00009091"/>
    </source>
</evidence>
<dbReference type="InterPro" id="IPR005632">
    <property type="entry name" value="Chaperone_Skp"/>
</dbReference>
<evidence type="ECO:0000256" key="3">
    <source>
        <dbReference type="SAM" id="Coils"/>
    </source>
</evidence>
<evidence type="ECO:0000313" key="5">
    <source>
        <dbReference type="EMBL" id="MEL4456125.1"/>
    </source>
</evidence>
<keyword evidence="6" id="KW-1185">Reference proteome</keyword>
<comment type="similarity">
    <text evidence="1">Belongs to the Skp family.</text>
</comment>
<dbReference type="EMBL" id="JBCDNA010000002">
    <property type="protein sequence ID" value="MEL4456125.1"/>
    <property type="molecule type" value="Genomic_DNA"/>
</dbReference>
<sequence>MRVNRVLIIVIISVNFIVNAQKPQRVAYVDMNYILENVPEYVNAQSQLDAKVKTWQQKLDLLSKEIEQMKTDLSNEKTLLTKELINEREEDIVIKEQELRRLQQAYFGPTGDLFQMRKQLAKPVQDQVYNAIQDIAGKKRYDFVLDKSSDLILLYSNSKYDISELVLNAIVKNRKRQAVQDMKTERLAKAGVVSSPTVLENQDDDQVSEETVDGDEPDETGAFENVQAEEVKTEEQLKLEARNAKREELKARIKAQQESRARMRDSLKQVAEEKRNAKLKEIEDRKKQREAAIDKKD</sequence>
<organism evidence="5 6">
    <name type="scientific">Lutimonas vermicola</name>
    <dbReference type="NCBI Taxonomy" id="414288"/>
    <lineage>
        <taxon>Bacteria</taxon>
        <taxon>Pseudomonadati</taxon>
        <taxon>Bacteroidota</taxon>
        <taxon>Flavobacteriia</taxon>
        <taxon>Flavobacteriales</taxon>
        <taxon>Flavobacteriaceae</taxon>
        <taxon>Lutimonas</taxon>
    </lineage>
</organism>
<dbReference type="SMART" id="SM00935">
    <property type="entry name" value="OmpH"/>
    <property type="match status" value="1"/>
</dbReference>
<dbReference type="PANTHER" id="PTHR35089:SF1">
    <property type="entry name" value="CHAPERONE PROTEIN SKP"/>
    <property type="match status" value="1"/>
</dbReference>
<comment type="caution">
    <text evidence="5">The sequence shown here is derived from an EMBL/GenBank/DDBJ whole genome shotgun (WGS) entry which is preliminary data.</text>
</comment>
<keyword evidence="2" id="KW-0732">Signal</keyword>
<dbReference type="Proteomes" id="UP001474120">
    <property type="component" value="Unassembled WGS sequence"/>
</dbReference>
<evidence type="ECO:0000256" key="2">
    <source>
        <dbReference type="ARBA" id="ARBA00022729"/>
    </source>
</evidence>
<feature type="coiled-coil region" evidence="3">
    <location>
        <begin position="52"/>
        <end position="105"/>
    </location>
</feature>
<evidence type="ECO:0000256" key="4">
    <source>
        <dbReference type="SAM" id="MobiDB-lite"/>
    </source>
</evidence>
<proteinExistence type="inferred from homology"/>
<accession>A0ABU9L119</accession>
<keyword evidence="3" id="KW-0175">Coiled coil</keyword>
<dbReference type="SUPFAM" id="SSF111384">
    <property type="entry name" value="OmpH-like"/>
    <property type="match status" value="1"/>
</dbReference>
<feature type="compositionally biased region" description="Basic and acidic residues" evidence="4">
    <location>
        <begin position="229"/>
        <end position="238"/>
    </location>
</feature>
<gene>
    <name evidence="5" type="ORF">AABB81_09485</name>
</gene>
<feature type="region of interest" description="Disordered" evidence="4">
    <location>
        <begin position="252"/>
        <end position="273"/>
    </location>
</feature>
<evidence type="ECO:0000313" key="6">
    <source>
        <dbReference type="Proteomes" id="UP001474120"/>
    </source>
</evidence>
<name>A0ABU9L119_9FLAO</name>